<evidence type="ECO:0000313" key="6">
    <source>
        <dbReference type="EMBL" id="TNV79089.1"/>
    </source>
</evidence>
<dbReference type="PANTHER" id="PTHR10891">
    <property type="entry name" value="EF-HAND CALCIUM-BINDING DOMAIN CONTAINING PROTEIN"/>
    <property type="match status" value="1"/>
</dbReference>
<dbReference type="SMART" id="SM00054">
    <property type="entry name" value="EFh"/>
    <property type="match status" value="2"/>
</dbReference>
<dbReference type="AlphaFoldDB" id="A0A8J8NRP4"/>
<dbReference type="InterPro" id="IPR002048">
    <property type="entry name" value="EF_hand_dom"/>
</dbReference>
<name>A0A8J8NRP4_HALGN</name>
<dbReference type="EMBL" id="RRYP01009407">
    <property type="protein sequence ID" value="TNV79089.1"/>
    <property type="molecule type" value="Genomic_DNA"/>
</dbReference>
<dbReference type="PROSITE" id="PS50222">
    <property type="entry name" value="EF_HAND_2"/>
    <property type="match status" value="2"/>
</dbReference>
<organism evidence="6 7">
    <name type="scientific">Halteria grandinella</name>
    <dbReference type="NCBI Taxonomy" id="5974"/>
    <lineage>
        <taxon>Eukaryota</taxon>
        <taxon>Sar</taxon>
        <taxon>Alveolata</taxon>
        <taxon>Ciliophora</taxon>
        <taxon>Intramacronucleata</taxon>
        <taxon>Spirotrichea</taxon>
        <taxon>Stichotrichia</taxon>
        <taxon>Sporadotrichida</taxon>
        <taxon>Halteriidae</taxon>
        <taxon>Halteria</taxon>
    </lineage>
</organism>
<gene>
    <name evidence="6" type="ORF">FGO68_gene1192</name>
</gene>
<protein>
    <recommendedName>
        <fullName evidence="5">EF-hand domain-containing protein</fullName>
    </recommendedName>
</protein>
<dbReference type="Pfam" id="PF13499">
    <property type="entry name" value="EF-hand_7"/>
    <property type="match status" value="1"/>
</dbReference>
<feature type="domain" description="EF-hand" evidence="5">
    <location>
        <begin position="230"/>
        <end position="265"/>
    </location>
</feature>
<dbReference type="SUPFAM" id="SSF47473">
    <property type="entry name" value="EF-hand"/>
    <property type="match status" value="1"/>
</dbReference>
<dbReference type="PROSITE" id="PS00018">
    <property type="entry name" value="EF_HAND_1"/>
    <property type="match status" value="2"/>
</dbReference>
<accession>A0A8J8NRP4</accession>
<dbReference type="InterPro" id="IPR011992">
    <property type="entry name" value="EF-hand-dom_pair"/>
</dbReference>
<dbReference type="GO" id="GO:0005509">
    <property type="term" value="F:calcium ion binding"/>
    <property type="evidence" value="ECO:0007669"/>
    <property type="project" value="InterPro"/>
</dbReference>
<sequence length="458" mass="52046">MKPFFNKDEYRTIPEARLPVSLKTRNNKENKLARIMDEGSKESASTRFTNMQSKSINSVKMAGGLQQSQASQSIPGSIGLPSLQLTSQTVFNSTRQMKQPSPTMQMSIQSSQESLKLARNISPQPQPSDYLGKQSIRSLYEDEEPYNFDEFEEDDNKQLYAVESVNQYIFQSDSVVRKWLSTHGKKRFINFTDGELAKLRKYFQELDEDGSGSIGIEELEKPLISLGLCNSREDVKGILAEVDEDGSGQIEFKEFLKIIKKAQYEKQKRAKTQREQINNLHKKSININKKSTTSPVPQPAVQKAPKTERKLNLVLPALSGRSTVATLSNRSSAAAMKTIQAAQSTRSQVQDKESIFSFFKNLTSGKLQQNENPNIPFQLFISNFRRRRILDTIMQSSVSNTLSNPESKQVLSNYKNFLHQNPVLQQKSQEEASNQHLHTEEEEDPGIFNHILRSKQQK</sequence>
<keyword evidence="7" id="KW-1185">Reference proteome</keyword>
<evidence type="ECO:0000256" key="2">
    <source>
        <dbReference type="ARBA" id="ARBA00022737"/>
    </source>
</evidence>
<dbReference type="InterPro" id="IPR018247">
    <property type="entry name" value="EF_Hand_1_Ca_BS"/>
</dbReference>
<feature type="region of interest" description="Disordered" evidence="4">
    <location>
        <begin position="426"/>
        <end position="448"/>
    </location>
</feature>
<keyword evidence="2" id="KW-0677">Repeat</keyword>
<keyword evidence="1" id="KW-0479">Metal-binding</keyword>
<reference evidence="6" key="1">
    <citation type="submission" date="2019-06" db="EMBL/GenBank/DDBJ databases">
        <authorList>
            <person name="Zheng W."/>
        </authorList>
    </citation>
    <scope>NUCLEOTIDE SEQUENCE</scope>
    <source>
        <strain evidence="6">QDHG01</strain>
    </source>
</reference>
<dbReference type="InterPro" id="IPR039647">
    <property type="entry name" value="EF_hand_pair_protein_CML-like"/>
</dbReference>
<dbReference type="Gene3D" id="1.10.238.10">
    <property type="entry name" value="EF-hand"/>
    <property type="match status" value="1"/>
</dbReference>
<dbReference type="OrthoDB" id="26525at2759"/>
<feature type="compositionally biased region" description="Polar residues" evidence="4">
    <location>
        <begin position="426"/>
        <end position="436"/>
    </location>
</feature>
<dbReference type="Proteomes" id="UP000785679">
    <property type="component" value="Unassembled WGS sequence"/>
</dbReference>
<evidence type="ECO:0000313" key="7">
    <source>
        <dbReference type="Proteomes" id="UP000785679"/>
    </source>
</evidence>
<evidence type="ECO:0000256" key="1">
    <source>
        <dbReference type="ARBA" id="ARBA00022723"/>
    </source>
</evidence>
<proteinExistence type="predicted"/>
<evidence type="ECO:0000259" key="5">
    <source>
        <dbReference type="PROSITE" id="PS50222"/>
    </source>
</evidence>
<evidence type="ECO:0000256" key="4">
    <source>
        <dbReference type="SAM" id="MobiDB-lite"/>
    </source>
</evidence>
<feature type="domain" description="EF-hand" evidence="5">
    <location>
        <begin position="194"/>
        <end position="229"/>
    </location>
</feature>
<comment type="caution">
    <text evidence="6">The sequence shown here is derived from an EMBL/GenBank/DDBJ whole genome shotgun (WGS) entry which is preliminary data.</text>
</comment>
<dbReference type="CDD" id="cd00051">
    <property type="entry name" value="EFh"/>
    <property type="match status" value="1"/>
</dbReference>
<evidence type="ECO:0000256" key="3">
    <source>
        <dbReference type="ARBA" id="ARBA00022837"/>
    </source>
</evidence>
<keyword evidence="3" id="KW-0106">Calcium</keyword>